<dbReference type="InterPro" id="IPR018584">
    <property type="entry name" value="GT87"/>
</dbReference>
<dbReference type="Proteomes" id="UP000476055">
    <property type="component" value="Unassembled WGS sequence"/>
</dbReference>
<keyword evidence="10" id="KW-1185">Reference proteome</keyword>
<proteinExistence type="inferred from homology"/>
<name>A0A6L5YMB4_9FIRM</name>
<comment type="subcellular location">
    <subcellularLocation>
        <location evidence="1">Cell membrane</location>
        <topology evidence="1">Multi-pass membrane protein</topology>
    </subcellularLocation>
</comment>
<feature type="transmembrane region" description="Helical" evidence="8">
    <location>
        <begin position="89"/>
        <end position="110"/>
    </location>
</feature>
<gene>
    <name evidence="9" type="ORF">FYJ59_12945</name>
</gene>
<feature type="transmembrane region" description="Helical" evidence="8">
    <location>
        <begin position="12"/>
        <end position="33"/>
    </location>
</feature>
<dbReference type="EMBL" id="VUMU01000020">
    <property type="protein sequence ID" value="MST59128.1"/>
    <property type="molecule type" value="Genomic_DNA"/>
</dbReference>
<keyword evidence="3" id="KW-0808">Transferase</keyword>
<keyword evidence="2" id="KW-1003">Cell membrane</keyword>
<keyword evidence="5 8" id="KW-1133">Transmembrane helix</keyword>
<dbReference type="AlphaFoldDB" id="A0A6L5YMB4"/>
<evidence type="ECO:0000256" key="7">
    <source>
        <dbReference type="ARBA" id="ARBA00024033"/>
    </source>
</evidence>
<evidence type="ECO:0000256" key="5">
    <source>
        <dbReference type="ARBA" id="ARBA00022989"/>
    </source>
</evidence>
<dbReference type="Pfam" id="PF09594">
    <property type="entry name" value="GT87"/>
    <property type="match status" value="1"/>
</dbReference>
<keyword evidence="4 8" id="KW-0812">Transmembrane</keyword>
<evidence type="ECO:0000256" key="4">
    <source>
        <dbReference type="ARBA" id="ARBA00022692"/>
    </source>
</evidence>
<comment type="similarity">
    <text evidence="7">Belongs to the glycosyltransferase 87 family.</text>
</comment>
<feature type="transmembrane region" description="Helical" evidence="8">
    <location>
        <begin position="202"/>
        <end position="222"/>
    </location>
</feature>
<keyword evidence="6 8" id="KW-0472">Membrane</keyword>
<feature type="transmembrane region" description="Helical" evidence="8">
    <location>
        <begin position="261"/>
        <end position="281"/>
    </location>
</feature>
<feature type="transmembrane region" description="Helical" evidence="8">
    <location>
        <begin position="122"/>
        <end position="142"/>
    </location>
</feature>
<reference evidence="9 10" key="1">
    <citation type="submission" date="2019-08" db="EMBL/GenBank/DDBJ databases">
        <title>In-depth cultivation of the pig gut microbiome towards novel bacterial diversity and tailored functional studies.</title>
        <authorList>
            <person name="Wylensek D."/>
            <person name="Hitch T.C.A."/>
            <person name="Clavel T."/>
        </authorList>
    </citation>
    <scope>NUCLEOTIDE SEQUENCE [LARGE SCALE GENOMIC DNA]</scope>
    <source>
        <strain evidence="9 10">WCA3-601-WT-6H</strain>
    </source>
</reference>
<sequence length="395" mass="46425">MTKAEEKIMNIITKYRGIMFFLIISVLGAWIRFQGRTLISGDMSFYLLPWYDQMTEQGFFTLKNQVGEYNILYQELMALMTYIPWKPMYMIKVLSIAFDYLLAFAVADFACKIKREKRDSAIFQAVYAIVLLLPPVVLNSAYWGQCDSIFSFFAVLSLINLYEEKYNRSFIYLGIAFAFKLQTIFIFPFYVCLYFYKKKFSISKFLLAIFVFWLTGLPVYLLGRNLLDAFGIYLWQTDQHRAMYFHIPSVWMFVGGDCDRLESYAVAMTMMILGIGLYLVMSGKKKLDNREDFFGFACWIHWTCTLYLPNMHERYNYLLDIMWIMLVAVNKKYLPYAVASILMSTVSYGFYLYDNGDITPLFSGMMLALWCLFTYRELMNGKTGNKMCEAEKMQE</sequence>
<protein>
    <submittedName>
        <fullName evidence="9">DUF2029 domain-containing protein</fullName>
    </submittedName>
</protein>
<evidence type="ECO:0000256" key="3">
    <source>
        <dbReference type="ARBA" id="ARBA00022679"/>
    </source>
</evidence>
<feature type="transmembrane region" description="Helical" evidence="8">
    <location>
        <begin position="170"/>
        <end position="196"/>
    </location>
</feature>
<evidence type="ECO:0000313" key="10">
    <source>
        <dbReference type="Proteomes" id="UP000476055"/>
    </source>
</evidence>
<feature type="transmembrane region" description="Helical" evidence="8">
    <location>
        <begin position="358"/>
        <end position="375"/>
    </location>
</feature>
<evidence type="ECO:0000256" key="2">
    <source>
        <dbReference type="ARBA" id="ARBA00022475"/>
    </source>
</evidence>
<evidence type="ECO:0000256" key="1">
    <source>
        <dbReference type="ARBA" id="ARBA00004651"/>
    </source>
</evidence>
<evidence type="ECO:0000256" key="8">
    <source>
        <dbReference type="SAM" id="Phobius"/>
    </source>
</evidence>
<organism evidence="9 10">
    <name type="scientific">Waltera intestinalis</name>
    <dbReference type="NCBI Taxonomy" id="2606635"/>
    <lineage>
        <taxon>Bacteria</taxon>
        <taxon>Bacillati</taxon>
        <taxon>Bacillota</taxon>
        <taxon>Clostridia</taxon>
        <taxon>Lachnospirales</taxon>
        <taxon>Lachnospiraceae</taxon>
        <taxon>Waltera</taxon>
    </lineage>
</organism>
<dbReference type="GO" id="GO:0016758">
    <property type="term" value="F:hexosyltransferase activity"/>
    <property type="evidence" value="ECO:0007669"/>
    <property type="project" value="InterPro"/>
</dbReference>
<dbReference type="GO" id="GO:0005886">
    <property type="term" value="C:plasma membrane"/>
    <property type="evidence" value="ECO:0007669"/>
    <property type="project" value="UniProtKB-SubCell"/>
</dbReference>
<evidence type="ECO:0000256" key="6">
    <source>
        <dbReference type="ARBA" id="ARBA00023136"/>
    </source>
</evidence>
<comment type="caution">
    <text evidence="9">The sequence shown here is derived from an EMBL/GenBank/DDBJ whole genome shotgun (WGS) entry which is preliminary data.</text>
</comment>
<accession>A0A6L5YMB4</accession>
<evidence type="ECO:0000313" key="9">
    <source>
        <dbReference type="EMBL" id="MST59128.1"/>
    </source>
</evidence>